<accession>A0A644XL14</accession>
<comment type="similarity">
    <text evidence="1">Belongs to the MreC family.</text>
</comment>
<keyword evidence="5" id="KW-0175">Coiled coil</keyword>
<evidence type="ECO:0000313" key="7">
    <source>
        <dbReference type="EMBL" id="MPM14923.1"/>
    </source>
</evidence>
<dbReference type="Gene3D" id="2.40.10.340">
    <property type="entry name" value="Rod shape-determining protein MreC, domain 1"/>
    <property type="match status" value="1"/>
</dbReference>
<dbReference type="NCBIfam" id="TIGR00219">
    <property type="entry name" value="mreC"/>
    <property type="match status" value="1"/>
</dbReference>
<proteinExistence type="inferred from homology"/>
<reference evidence="7" key="1">
    <citation type="submission" date="2019-08" db="EMBL/GenBank/DDBJ databases">
        <authorList>
            <person name="Kucharzyk K."/>
            <person name="Murdoch R.W."/>
            <person name="Higgins S."/>
            <person name="Loffler F."/>
        </authorList>
    </citation>
    <scope>NUCLEOTIDE SEQUENCE</scope>
</reference>
<dbReference type="PIRSF" id="PIRSF038471">
    <property type="entry name" value="MreC"/>
    <property type="match status" value="1"/>
</dbReference>
<dbReference type="Gene3D" id="2.40.10.350">
    <property type="entry name" value="Rod shape-determining protein MreC, domain 2"/>
    <property type="match status" value="1"/>
</dbReference>
<sequence length="280" mass="30697">MKEFLKRYGLWVLFATAVIAVGLALLSVFSTTSSPLVNFAQTVTSPFRAAYTAVADWVKDKQNYYEDTTALKAENEELKQKIAKMEAEVRQAQSDSEENKRLRNLLNLREQRRDLSDFEAATITEHSTSNWTSYLTLNRGTDHGVEKNDCVVTDSGYLVGVVSDVGTNWCTVLNIIDTDTSLGAQVFRTDDIGVAEGDFALMGKGRLRLDFLPAGAQLLNGDLVVTSGLGGYYPSGLVIGTVEEIQTDDSGATSYAVLQPSTDFDSLSQVFIIKSFDIVD</sequence>
<keyword evidence="3" id="KW-0133">Cell shape</keyword>
<feature type="domain" description="Rod shape-determining protein MreC beta-barrel core" evidence="6">
    <location>
        <begin position="124"/>
        <end position="274"/>
    </location>
</feature>
<protein>
    <recommendedName>
        <fullName evidence="2">Cell shape-determining protein MreC</fullName>
    </recommendedName>
    <alternativeName>
        <fullName evidence="4">Cell shape protein MreC</fullName>
    </alternativeName>
</protein>
<organism evidence="7">
    <name type="scientific">bioreactor metagenome</name>
    <dbReference type="NCBI Taxonomy" id="1076179"/>
    <lineage>
        <taxon>unclassified sequences</taxon>
        <taxon>metagenomes</taxon>
        <taxon>ecological metagenomes</taxon>
    </lineage>
</organism>
<dbReference type="Pfam" id="PF04085">
    <property type="entry name" value="MreC"/>
    <property type="match status" value="1"/>
</dbReference>
<dbReference type="PANTHER" id="PTHR34138">
    <property type="entry name" value="CELL SHAPE-DETERMINING PROTEIN MREC"/>
    <property type="match status" value="1"/>
</dbReference>
<dbReference type="InterPro" id="IPR007221">
    <property type="entry name" value="MreC"/>
</dbReference>
<evidence type="ECO:0000256" key="1">
    <source>
        <dbReference type="ARBA" id="ARBA00009369"/>
    </source>
</evidence>
<dbReference type="AlphaFoldDB" id="A0A644XL14"/>
<dbReference type="PANTHER" id="PTHR34138:SF1">
    <property type="entry name" value="CELL SHAPE-DETERMINING PROTEIN MREC"/>
    <property type="match status" value="1"/>
</dbReference>
<evidence type="ECO:0000259" key="6">
    <source>
        <dbReference type="Pfam" id="PF04085"/>
    </source>
</evidence>
<evidence type="ECO:0000256" key="5">
    <source>
        <dbReference type="SAM" id="Coils"/>
    </source>
</evidence>
<evidence type="ECO:0000256" key="3">
    <source>
        <dbReference type="ARBA" id="ARBA00022960"/>
    </source>
</evidence>
<dbReference type="InterPro" id="IPR055342">
    <property type="entry name" value="MreC_beta-barrel_core"/>
</dbReference>
<comment type="caution">
    <text evidence="7">The sequence shown here is derived from an EMBL/GenBank/DDBJ whole genome shotgun (WGS) entry which is preliminary data.</text>
</comment>
<feature type="coiled-coil region" evidence="5">
    <location>
        <begin position="61"/>
        <end position="102"/>
    </location>
</feature>
<dbReference type="GO" id="GO:0005886">
    <property type="term" value="C:plasma membrane"/>
    <property type="evidence" value="ECO:0007669"/>
    <property type="project" value="TreeGrafter"/>
</dbReference>
<dbReference type="InterPro" id="IPR042175">
    <property type="entry name" value="Cell/Rod_MreC_2"/>
</dbReference>
<dbReference type="InterPro" id="IPR042177">
    <property type="entry name" value="Cell/Rod_1"/>
</dbReference>
<evidence type="ECO:0000256" key="4">
    <source>
        <dbReference type="ARBA" id="ARBA00032089"/>
    </source>
</evidence>
<dbReference type="GO" id="GO:0008360">
    <property type="term" value="P:regulation of cell shape"/>
    <property type="evidence" value="ECO:0007669"/>
    <property type="project" value="UniProtKB-KW"/>
</dbReference>
<evidence type="ECO:0000256" key="2">
    <source>
        <dbReference type="ARBA" id="ARBA00013855"/>
    </source>
</evidence>
<gene>
    <name evidence="7" type="primary">mreC_7</name>
    <name evidence="7" type="ORF">SDC9_61287</name>
</gene>
<dbReference type="EMBL" id="VSSQ01002358">
    <property type="protein sequence ID" value="MPM14923.1"/>
    <property type="molecule type" value="Genomic_DNA"/>
</dbReference>
<name>A0A644XL14_9ZZZZ</name>